<evidence type="ECO:0000313" key="2">
    <source>
        <dbReference type="Proteomes" id="UP001148629"/>
    </source>
</evidence>
<reference evidence="1" key="1">
    <citation type="submission" date="2022-08" db="EMBL/GenBank/DDBJ databases">
        <title>Genome Sequence of Fusarium decemcellulare.</title>
        <authorList>
            <person name="Buettner E."/>
        </authorList>
    </citation>
    <scope>NUCLEOTIDE SEQUENCE</scope>
    <source>
        <strain evidence="1">Babe19</strain>
    </source>
</reference>
<gene>
    <name evidence="1" type="ORF">NM208_g13175</name>
</gene>
<sequence length="246" mass="26754">MSSDSRCADSGKVMAVMGDPEGCCQAVERAAGASKLIQAKAITDCPADLVGDRPRLRTLQREMRNLAFLLTAPTRLLSLTNPSYRRQFASDKLEVKLGELFIEMPDGSRPISAAHDWGYRDAYRQTRDTADDGMTGGEIQGDDPHTVSWLELRNGTVRGITRVVSSTKAISLAETARERLQIPDTQVQPHAQACHAHHSNKRCELAQAVLAASICSLVLPWLRVTSGIGAPRVEVADESFQKGQSG</sequence>
<proteinExistence type="predicted"/>
<accession>A0ACC1RKT0</accession>
<comment type="caution">
    <text evidence="1">The sequence shown here is derived from an EMBL/GenBank/DDBJ whole genome shotgun (WGS) entry which is preliminary data.</text>
</comment>
<keyword evidence="2" id="KW-1185">Reference proteome</keyword>
<dbReference type="EMBL" id="JANRMS010002615">
    <property type="protein sequence ID" value="KAJ3521699.1"/>
    <property type="molecule type" value="Genomic_DNA"/>
</dbReference>
<name>A0ACC1RKT0_9HYPO</name>
<evidence type="ECO:0000313" key="1">
    <source>
        <dbReference type="EMBL" id="KAJ3521699.1"/>
    </source>
</evidence>
<organism evidence="1 2">
    <name type="scientific">Fusarium decemcellulare</name>
    <dbReference type="NCBI Taxonomy" id="57161"/>
    <lineage>
        <taxon>Eukaryota</taxon>
        <taxon>Fungi</taxon>
        <taxon>Dikarya</taxon>
        <taxon>Ascomycota</taxon>
        <taxon>Pezizomycotina</taxon>
        <taxon>Sordariomycetes</taxon>
        <taxon>Hypocreomycetidae</taxon>
        <taxon>Hypocreales</taxon>
        <taxon>Nectriaceae</taxon>
        <taxon>Fusarium</taxon>
        <taxon>Fusarium decemcellulare species complex</taxon>
    </lineage>
</organism>
<dbReference type="Proteomes" id="UP001148629">
    <property type="component" value="Unassembled WGS sequence"/>
</dbReference>
<protein>
    <submittedName>
        <fullName evidence="1">Uncharacterized protein</fullName>
    </submittedName>
</protein>